<dbReference type="EMBL" id="JAGFNK010000109">
    <property type="protein sequence ID" value="KAI9507874.1"/>
    <property type="molecule type" value="Genomic_DNA"/>
</dbReference>
<sequence>MVPASRFPLFVPPTFLNVTAISAQNGQSVLECWQILPGFSTSSQSGTVGASILQLGNVANMSYSVIPPGFNAGLHNAPATQWVAFLSGLAHVTLPDSSDEAYFFGGKGDFLFAADTAAASIKGHSTKYPSRFETRVLQIPTGGTIPQHSVLHSGPCETHQQPAKRVRSLDDLD</sequence>
<accession>A0ACC0U838</accession>
<evidence type="ECO:0000313" key="2">
    <source>
        <dbReference type="Proteomes" id="UP001207468"/>
    </source>
</evidence>
<proteinExistence type="predicted"/>
<organism evidence="1 2">
    <name type="scientific">Russula earlei</name>
    <dbReference type="NCBI Taxonomy" id="71964"/>
    <lineage>
        <taxon>Eukaryota</taxon>
        <taxon>Fungi</taxon>
        <taxon>Dikarya</taxon>
        <taxon>Basidiomycota</taxon>
        <taxon>Agaricomycotina</taxon>
        <taxon>Agaricomycetes</taxon>
        <taxon>Russulales</taxon>
        <taxon>Russulaceae</taxon>
        <taxon>Russula</taxon>
    </lineage>
</organism>
<dbReference type="Proteomes" id="UP001207468">
    <property type="component" value="Unassembled WGS sequence"/>
</dbReference>
<keyword evidence="2" id="KW-1185">Reference proteome</keyword>
<protein>
    <submittedName>
        <fullName evidence="1">Uncharacterized protein</fullName>
    </submittedName>
</protein>
<evidence type="ECO:0000313" key="1">
    <source>
        <dbReference type="EMBL" id="KAI9507874.1"/>
    </source>
</evidence>
<reference evidence="1" key="1">
    <citation type="submission" date="2021-03" db="EMBL/GenBank/DDBJ databases">
        <title>Evolutionary priming and transition to the ectomycorrhizal habit in an iconic lineage of mushroom-forming fungi: is preadaptation a requirement?</title>
        <authorList>
            <consortium name="DOE Joint Genome Institute"/>
            <person name="Looney B.P."/>
            <person name="Miyauchi S."/>
            <person name="Morin E."/>
            <person name="Drula E."/>
            <person name="Courty P.E."/>
            <person name="Chicoki N."/>
            <person name="Fauchery L."/>
            <person name="Kohler A."/>
            <person name="Kuo A."/>
            <person name="LaButti K."/>
            <person name="Pangilinan J."/>
            <person name="Lipzen A."/>
            <person name="Riley R."/>
            <person name="Andreopoulos W."/>
            <person name="He G."/>
            <person name="Johnson J."/>
            <person name="Barry K.W."/>
            <person name="Grigoriev I.V."/>
            <person name="Nagy L."/>
            <person name="Hibbett D."/>
            <person name="Henrissat B."/>
            <person name="Matheny P.B."/>
            <person name="Labbe J."/>
            <person name="Martin A.F."/>
        </authorList>
    </citation>
    <scope>NUCLEOTIDE SEQUENCE</scope>
    <source>
        <strain evidence="1">BPL698</strain>
    </source>
</reference>
<gene>
    <name evidence="1" type="ORF">F5148DRAFT_980750</name>
</gene>
<name>A0ACC0U838_9AGAM</name>
<comment type="caution">
    <text evidence="1">The sequence shown here is derived from an EMBL/GenBank/DDBJ whole genome shotgun (WGS) entry which is preliminary data.</text>
</comment>